<feature type="compositionally biased region" description="Acidic residues" evidence="1">
    <location>
        <begin position="19"/>
        <end position="30"/>
    </location>
</feature>
<accession>A0ABQ5AGN4</accession>
<comment type="caution">
    <text evidence="2">The sequence shown here is derived from an EMBL/GenBank/DDBJ whole genome shotgun (WGS) entry which is preliminary data.</text>
</comment>
<dbReference type="EMBL" id="BQNB010012190">
    <property type="protein sequence ID" value="GJT00373.1"/>
    <property type="molecule type" value="Genomic_DNA"/>
</dbReference>
<feature type="compositionally biased region" description="Basic residues" evidence="1">
    <location>
        <begin position="1"/>
        <end position="15"/>
    </location>
</feature>
<protein>
    <submittedName>
        <fullName evidence="2">Uncharacterized protein</fullName>
    </submittedName>
</protein>
<gene>
    <name evidence="2" type="ORF">Tco_0821542</name>
</gene>
<name>A0ABQ5AGN4_9ASTR</name>
<organism evidence="2 3">
    <name type="scientific">Tanacetum coccineum</name>
    <dbReference type="NCBI Taxonomy" id="301880"/>
    <lineage>
        <taxon>Eukaryota</taxon>
        <taxon>Viridiplantae</taxon>
        <taxon>Streptophyta</taxon>
        <taxon>Embryophyta</taxon>
        <taxon>Tracheophyta</taxon>
        <taxon>Spermatophyta</taxon>
        <taxon>Magnoliopsida</taxon>
        <taxon>eudicotyledons</taxon>
        <taxon>Gunneridae</taxon>
        <taxon>Pentapetalae</taxon>
        <taxon>asterids</taxon>
        <taxon>campanulids</taxon>
        <taxon>Asterales</taxon>
        <taxon>Asteraceae</taxon>
        <taxon>Asteroideae</taxon>
        <taxon>Anthemideae</taxon>
        <taxon>Anthemidinae</taxon>
        <taxon>Tanacetum</taxon>
    </lineage>
</organism>
<keyword evidence="3" id="KW-1185">Reference proteome</keyword>
<evidence type="ECO:0000313" key="2">
    <source>
        <dbReference type="EMBL" id="GJT00373.1"/>
    </source>
</evidence>
<evidence type="ECO:0000313" key="3">
    <source>
        <dbReference type="Proteomes" id="UP001151760"/>
    </source>
</evidence>
<sequence length="222" mass="25847">MKRKTKAYNSKKLRNNRSEEEEQPESESEEDVKKIKKVKREVAEKQQKPKPFKYKTCLTRSSPKALHDATSDLSEERKKCLKEIRFERYINFPIVKNPSTLAYHVIDKFHTSSMELRLEKGSIKVTIQKIHEILVIPMGETKLEDLNERPSNDPFIKEWKAQYSHVGKPTPPAIASRINSTKETEFMFKMNFITLFGSTIGTLENGGKVLIKLLKYIKEDDE</sequence>
<feature type="region of interest" description="Disordered" evidence="1">
    <location>
        <begin position="1"/>
        <end position="34"/>
    </location>
</feature>
<reference evidence="2" key="2">
    <citation type="submission" date="2022-01" db="EMBL/GenBank/DDBJ databases">
        <authorList>
            <person name="Yamashiro T."/>
            <person name="Shiraishi A."/>
            <person name="Satake H."/>
            <person name="Nakayama K."/>
        </authorList>
    </citation>
    <scope>NUCLEOTIDE SEQUENCE</scope>
</reference>
<reference evidence="2" key="1">
    <citation type="journal article" date="2022" name="Int. J. Mol. Sci.">
        <title>Draft Genome of Tanacetum Coccineum: Genomic Comparison of Closely Related Tanacetum-Family Plants.</title>
        <authorList>
            <person name="Yamashiro T."/>
            <person name="Shiraishi A."/>
            <person name="Nakayama K."/>
            <person name="Satake H."/>
        </authorList>
    </citation>
    <scope>NUCLEOTIDE SEQUENCE</scope>
</reference>
<dbReference type="PANTHER" id="PTHR34835">
    <property type="entry name" value="OS07G0283600 PROTEIN-RELATED"/>
    <property type="match status" value="1"/>
</dbReference>
<proteinExistence type="predicted"/>
<dbReference type="Proteomes" id="UP001151760">
    <property type="component" value="Unassembled WGS sequence"/>
</dbReference>
<dbReference type="PANTHER" id="PTHR34835:SF90">
    <property type="entry name" value="AMINOTRANSFERASE-LIKE PLANT MOBILE DOMAIN-CONTAINING PROTEIN"/>
    <property type="match status" value="1"/>
</dbReference>
<evidence type="ECO:0000256" key="1">
    <source>
        <dbReference type="SAM" id="MobiDB-lite"/>
    </source>
</evidence>